<dbReference type="NCBIfam" id="TIGR01812">
    <property type="entry name" value="sdhA_frdA_Gneg"/>
    <property type="match status" value="1"/>
</dbReference>
<dbReference type="SUPFAM" id="SSF46977">
    <property type="entry name" value="Succinate dehydrogenase/fumarate reductase flavoprotein C-terminal domain"/>
    <property type="match status" value="1"/>
</dbReference>
<dbReference type="GO" id="GO:0005886">
    <property type="term" value="C:plasma membrane"/>
    <property type="evidence" value="ECO:0007669"/>
    <property type="project" value="TreeGrafter"/>
</dbReference>
<dbReference type="EMBL" id="JAERWL010000005">
    <property type="protein sequence ID" value="MBM9475953.1"/>
    <property type="molecule type" value="Genomic_DNA"/>
</dbReference>
<dbReference type="GO" id="GO:0009061">
    <property type="term" value="P:anaerobic respiration"/>
    <property type="evidence" value="ECO:0007669"/>
    <property type="project" value="TreeGrafter"/>
</dbReference>
<feature type="binding site" evidence="16">
    <location>
        <begin position="399"/>
        <end position="400"/>
    </location>
    <ligand>
        <name>FAD</name>
        <dbReference type="ChEBI" id="CHEBI:57692"/>
    </ligand>
</feature>
<keyword evidence="23" id="KW-1185">Reference proteome</keyword>
<dbReference type="FunFam" id="1.20.58.100:FF:000001">
    <property type="entry name" value="Succinate dehydrogenase flavoprotein subunit (SdhA)"/>
    <property type="match status" value="1"/>
</dbReference>
<dbReference type="AlphaFoldDB" id="A0A938YLU8"/>
<evidence type="ECO:0000256" key="11">
    <source>
        <dbReference type="ARBA" id="ARBA00023136"/>
    </source>
</evidence>
<dbReference type="GO" id="GO:0050660">
    <property type="term" value="F:flavin adenine dinucleotide binding"/>
    <property type="evidence" value="ECO:0007669"/>
    <property type="project" value="UniProtKB-UniRule"/>
</dbReference>
<dbReference type="Gene3D" id="3.50.50.60">
    <property type="entry name" value="FAD/NAD(P)-binding domain"/>
    <property type="match status" value="1"/>
</dbReference>
<protein>
    <recommendedName>
        <fullName evidence="5 13">Succinate dehydrogenase flavoprotein subunit</fullName>
        <ecNumber evidence="4 18">1.3.5.1</ecNumber>
    </recommendedName>
</protein>
<keyword evidence="7 16" id="KW-0285">Flavoprotein</keyword>
<dbReference type="InterPro" id="IPR003952">
    <property type="entry name" value="FRD_SDH_FAD_BS"/>
</dbReference>
<evidence type="ECO:0000256" key="18">
    <source>
        <dbReference type="RuleBase" id="RU362051"/>
    </source>
</evidence>
<dbReference type="FunFam" id="3.90.700.10:FF:000001">
    <property type="entry name" value="Mitochondrial succinate dehydrogenase flavoprotein subunit"/>
    <property type="match status" value="1"/>
</dbReference>
<evidence type="ECO:0000256" key="10">
    <source>
        <dbReference type="ARBA" id="ARBA00023002"/>
    </source>
</evidence>
<sequence length="581" mass="63610">MQFHRYDVLIVGAGGAGMRAAIESGPRARTAVLTKLYPTRSHTGAAQGGMCAALANVEDDNWEWHTFDTVKGGDYLVDQDAAEVMCREAIDAVLDLEKMGLPFNRTPEGRIDQRRFGGHTRNHGEAAVRRACYAADRTGHMILQTLYQNCVKLGIEFFNEFYVLDLMLTDGPDGKVCTGAVAYELATGEIHVFSAKSIVLATGGAGKIFKTTSNAHTLTGDGMGIVLRNGLPLEDMEFFQFHPTGLAGLGILISEAVRGEGGILRNADGERFMERYAPTIKDLAPRDIVARSMVQEVREGRGAGPNKDYVLLDVTHLGKEVLETKLPDIAEFSRTYLGVEPLEEPVPVFPTCHYVMGGIPTTIDGQVLANNTDVVHGLYAAGECACVSVHGSNRLGTNSLLDINVFGRRAGLAAAAYAADAETVIADDPADPAAKTVFMIESIRNSTGTERVAELRTILQNTMDINAAVFRTEATLKEALDDVKLLKERYANVSVQDKGLRYNTDLLEAVELGFLLDLAEVLVVGALVRTESRGGHSREDYPNRDDTNWMRHTMAYREGAEIRLDYKPVVQTRYQPMERKY</sequence>
<evidence type="ECO:0000256" key="3">
    <source>
        <dbReference type="ARBA" id="ARBA00008040"/>
    </source>
</evidence>
<dbReference type="Gene3D" id="1.20.58.100">
    <property type="entry name" value="Fumarate reductase/succinate dehydrogenase flavoprotein-like, C-terminal domain"/>
    <property type="match status" value="1"/>
</dbReference>
<dbReference type="PIRSF" id="PIRSF000171">
    <property type="entry name" value="SDHA_APRA_LASPO"/>
    <property type="match status" value="1"/>
</dbReference>
<evidence type="ECO:0000256" key="8">
    <source>
        <dbReference type="ARBA" id="ARBA00022827"/>
    </source>
</evidence>
<dbReference type="InterPro" id="IPR015939">
    <property type="entry name" value="Fum_Rdtase/Succ_DH_flav-like_C"/>
</dbReference>
<evidence type="ECO:0000313" key="23">
    <source>
        <dbReference type="Proteomes" id="UP000663801"/>
    </source>
</evidence>
<organism evidence="22 23">
    <name type="scientific">Nakamurella flavida</name>
    <dbReference type="NCBI Taxonomy" id="363630"/>
    <lineage>
        <taxon>Bacteria</taxon>
        <taxon>Bacillati</taxon>
        <taxon>Actinomycetota</taxon>
        <taxon>Actinomycetes</taxon>
        <taxon>Nakamurellales</taxon>
        <taxon>Nakamurellaceae</taxon>
        <taxon>Nakamurella</taxon>
    </lineage>
</organism>
<evidence type="ECO:0000256" key="17">
    <source>
        <dbReference type="PIRSR" id="PIRSR611281-4"/>
    </source>
</evidence>
<dbReference type="EMBL" id="JAERWL010000017">
    <property type="protein sequence ID" value="MBM9478387.1"/>
    <property type="molecule type" value="Genomic_DNA"/>
</dbReference>
<comment type="similarity">
    <text evidence="3 18">Belongs to the FAD-dependent oxidoreductase 2 family. FRD/SDH subfamily.</text>
</comment>
<dbReference type="Pfam" id="PF00890">
    <property type="entry name" value="FAD_binding_2"/>
    <property type="match status" value="1"/>
</dbReference>
<dbReference type="InterPro" id="IPR036188">
    <property type="entry name" value="FAD/NAD-bd_sf"/>
</dbReference>
<dbReference type="GO" id="GO:0006099">
    <property type="term" value="P:tricarboxylic acid cycle"/>
    <property type="evidence" value="ECO:0007669"/>
    <property type="project" value="UniProtKB-UniRule"/>
</dbReference>
<feature type="active site" description="Proton acceptor" evidence="14">
    <location>
        <position position="286"/>
    </location>
</feature>
<feature type="modified residue" description="Tele-8alpha-FAD histidine" evidence="17">
    <location>
        <position position="42"/>
    </location>
</feature>
<evidence type="ECO:0000256" key="14">
    <source>
        <dbReference type="PIRSR" id="PIRSR000171-1"/>
    </source>
</evidence>
<evidence type="ECO:0000256" key="2">
    <source>
        <dbReference type="ARBA" id="ARBA00004894"/>
    </source>
</evidence>
<evidence type="ECO:0000313" key="22">
    <source>
        <dbReference type="EMBL" id="MBM9478387.1"/>
    </source>
</evidence>
<feature type="binding site" evidence="16">
    <location>
        <begin position="12"/>
        <end position="17"/>
    </location>
    <ligand>
        <name>FAD</name>
        <dbReference type="ChEBI" id="CHEBI:57692"/>
    </ligand>
</feature>
<feature type="binding site" evidence="15">
    <location>
        <position position="254"/>
    </location>
    <ligand>
        <name>substrate</name>
    </ligand>
</feature>
<accession>A0A938YLU8</accession>
<feature type="domain" description="FAD-dependent oxidoreductase 2 FAD-binding" evidence="19">
    <location>
        <begin position="7"/>
        <end position="400"/>
    </location>
</feature>
<keyword evidence="6 18" id="KW-0813">Transport</keyword>
<comment type="cofactor">
    <cofactor evidence="16">
        <name>FAD</name>
        <dbReference type="ChEBI" id="CHEBI:57692"/>
    </cofactor>
    <text evidence="16">Flavinylated by SdhE, about 5% flavinylation occurs in the absence of SdhE.</text>
</comment>
<reference evidence="22" key="1">
    <citation type="submission" date="2021-01" db="EMBL/GenBank/DDBJ databases">
        <title>KCTC 19127 draft genome.</title>
        <authorList>
            <person name="An D."/>
        </authorList>
    </citation>
    <scope>NUCLEOTIDE SEQUENCE</scope>
    <source>
        <strain evidence="22">KCTC 19127</strain>
    </source>
</reference>
<feature type="binding site" evidence="16">
    <location>
        <position position="221"/>
    </location>
    <ligand>
        <name>FAD</name>
        <dbReference type="ChEBI" id="CHEBI:57692"/>
    </ligand>
</feature>
<dbReference type="GO" id="GO:0009055">
    <property type="term" value="F:electron transfer activity"/>
    <property type="evidence" value="ECO:0007669"/>
    <property type="project" value="TreeGrafter"/>
</dbReference>
<evidence type="ECO:0000256" key="15">
    <source>
        <dbReference type="PIRSR" id="PIRSR611281-2"/>
    </source>
</evidence>
<evidence type="ECO:0000259" key="20">
    <source>
        <dbReference type="Pfam" id="PF02910"/>
    </source>
</evidence>
<dbReference type="Pfam" id="PF02910">
    <property type="entry name" value="Succ_DH_flav_C"/>
    <property type="match status" value="1"/>
</dbReference>
<evidence type="ECO:0000256" key="4">
    <source>
        <dbReference type="ARBA" id="ARBA00012792"/>
    </source>
</evidence>
<keyword evidence="18" id="KW-0816">Tricarboxylic acid cycle</keyword>
<keyword evidence="9 18" id="KW-0249">Electron transport</keyword>
<feature type="domain" description="Fumarate reductase/succinate dehydrogenase flavoprotein-like C-terminal" evidence="20">
    <location>
        <begin position="458"/>
        <end position="581"/>
    </location>
</feature>
<feature type="binding site" evidence="15">
    <location>
        <position position="242"/>
    </location>
    <ligand>
        <name>substrate</name>
    </ligand>
</feature>
<dbReference type="GO" id="GO:0033765">
    <property type="term" value="F:steroid dehydrogenase activity, acting on the CH-CH group of donors"/>
    <property type="evidence" value="ECO:0007669"/>
    <property type="project" value="UniProtKB-ARBA"/>
</dbReference>
<dbReference type="InterPro" id="IPR037099">
    <property type="entry name" value="Fum_R/Succ_DH_flav-like_C_sf"/>
</dbReference>
<dbReference type="RefSeq" id="WP_205256011.1">
    <property type="nucleotide sequence ID" value="NZ_JAERWL010000005.1"/>
</dbReference>
<comment type="subcellular location">
    <subcellularLocation>
        <location evidence="1">Membrane</location>
        <topology evidence="1">Peripheral membrane protein</topology>
    </subcellularLocation>
</comment>
<dbReference type="NCBIfam" id="TIGR01816">
    <property type="entry name" value="sdhA_forward"/>
    <property type="match status" value="1"/>
</dbReference>
<dbReference type="EC" id="1.3.5.1" evidence="4 18"/>
<dbReference type="GO" id="GO:0022900">
    <property type="term" value="P:electron transport chain"/>
    <property type="evidence" value="ECO:0007669"/>
    <property type="project" value="UniProtKB-UniRule"/>
</dbReference>
<evidence type="ECO:0000259" key="19">
    <source>
        <dbReference type="Pfam" id="PF00890"/>
    </source>
</evidence>
<dbReference type="GO" id="GO:0008177">
    <property type="term" value="F:succinate dehydrogenase (quinone) activity"/>
    <property type="evidence" value="ECO:0007669"/>
    <property type="project" value="UniProtKB-EC"/>
</dbReference>
<evidence type="ECO:0000256" key="6">
    <source>
        <dbReference type="ARBA" id="ARBA00022448"/>
    </source>
</evidence>
<name>A0A938YLU8_9ACTN</name>
<evidence type="ECO:0000256" key="13">
    <source>
        <dbReference type="NCBIfam" id="TIGR01816"/>
    </source>
</evidence>
<dbReference type="InterPro" id="IPR014006">
    <property type="entry name" value="Succ_Dhase_FrdA_Gneg"/>
</dbReference>
<evidence type="ECO:0000256" key="1">
    <source>
        <dbReference type="ARBA" id="ARBA00004170"/>
    </source>
</evidence>
<evidence type="ECO:0000256" key="12">
    <source>
        <dbReference type="ARBA" id="ARBA00049220"/>
    </source>
</evidence>
<dbReference type="PANTHER" id="PTHR11632">
    <property type="entry name" value="SUCCINATE DEHYDROGENASE 2 FLAVOPROTEIN SUBUNIT"/>
    <property type="match status" value="1"/>
</dbReference>
<dbReference type="Gene3D" id="4.10.80.40">
    <property type="entry name" value="succinate dehydrogenase protein domain"/>
    <property type="match status" value="1"/>
</dbReference>
<evidence type="ECO:0000256" key="16">
    <source>
        <dbReference type="PIRSR" id="PIRSR611281-3"/>
    </source>
</evidence>
<dbReference type="InterPro" id="IPR030664">
    <property type="entry name" value="SdhA/FrdA/AprA"/>
</dbReference>
<feature type="binding site" evidence="16">
    <location>
        <begin position="34"/>
        <end position="49"/>
    </location>
    <ligand>
        <name>FAD</name>
        <dbReference type="ChEBI" id="CHEBI:57692"/>
    </ligand>
</feature>
<evidence type="ECO:0000313" key="21">
    <source>
        <dbReference type="EMBL" id="MBM9475953.1"/>
    </source>
</evidence>
<comment type="catalytic activity">
    <reaction evidence="12 18">
        <text>a quinone + succinate = fumarate + a quinol</text>
        <dbReference type="Rhea" id="RHEA:40523"/>
        <dbReference type="ChEBI" id="CHEBI:24646"/>
        <dbReference type="ChEBI" id="CHEBI:29806"/>
        <dbReference type="ChEBI" id="CHEBI:30031"/>
        <dbReference type="ChEBI" id="CHEBI:132124"/>
        <dbReference type="EC" id="1.3.5.1"/>
    </reaction>
</comment>
<comment type="pathway">
    <text evidence="2 18">Carbohydrate metabolism; tricarboxylic acid cycle; fumarate from succinate (bacterial route): step 1/1.</text>
</comment>
<evidence type="ECO:0000256" key="5">
    <source>
        <dbReference type="ARBA" id="ARBA00019965"/>
    </source>
</evidence>
<dbReference type="InterPro" id="IPR027477">
    <property type="entry name" value="Succ_DH/fumarate_Rdtase_cat_sf"/>
</dbReference>
<dbReference type="Gene3D" id="3.90.700.10">
    <property type="entry name" value="Succinate dehydrogenase/fumarate reductase flavoprotein, catalytic domain"/>
    <property type="match status" value="1"/>
</dbReference>
<keyword evidence="11 18" id="KW-0472">Membrane</keyword>
<feature type="binding site" evidence="15">
    <location>
        <position position="353"/>
    </location>
    <ligand>
        <name>substrate</name>
    </ligand>
</feature>
<feature type="binding site" evidence="16">
    <location>
        <position position="383"/>
    </location>
    <ligand>
        <name>FAD</name>
        <dbReference type="ChEBI" id="CHEBI:57692"/>
    </ligand>
</feature>
<evidence type="ECO:0000256" key="9">
    <source>
        <dbReference type="ARBA" id="ARBA00022982"/>
    </source>
</evidence>
<feature type="binding site" evidence="15">
    <location>
        <position position="394"/>
    </location>
    <ligand>
        <name>substrate</name>
    </ligand>
</feature>
<dbReference type="FunFam" id="3.50.50.60:FF:000016">
    <property type="entry name" value="Succinate dehydrogenase flavoprotein subunit"/>
    <property type="match status" value="1"/>
</dbReference>
<gene>
    <name evidence="21" type="ORF">JL107_05815</name>
    <name evidence="22" type="ORF">JL107_18210</name>
</gene>
<keyword evidence="8 16" id="KW-0274">FAD</keyword>
<evidence type="ECO:0000256" key="7">
    <source>
        <dbReference type="ARBA" id="ARBA00022630"/>
    </source>
</evidence>
<dbReference type="Proteomes" id="UP000663801">
    <property type="component" value="Unassembled WGS sequence"/>
</dbReference>
<dbReference type="PANTHER" id="PTHR11632:SF51">
    <property type="entry name" value="SUCCINATE DEHYDROGENASE [UBIQUINONE] FLAVOPROTEIN SUBUNIT, MITOCHONDRIAL"/>
    <property type="match status" value="1"/>
</dbReference>
<dbReference type="SUPFAM" id="SSF51905">
    <property type="entry name" value="FAD/NAD(P)-binding domain"/>
    <property type="match status" value="1"/>
</dbReference>
<dbReference type="InterPro" id="IPR003953">
    <property type="entry name" value="FAD-dep_OxRdtase_2_FAD-bd"/>
</dbReference>
<dbReference type="SUPFAM" id="SSF56425">
    <property type="entry name" value="Succinate dehydrogenase/fumarate reductase flavoprotein, catalytic domain"/>
    <property type="match status" value="1"/>
</dbReference>
<keyword evidence="10 18" id="KW-0560">Oxidoreductase</keyword>
<proteinExistence type="inferred from homology"/>
<dbReference type="InterPro" id="IPR011281">
    <property type="entry name" value="Succ_DH_flav_su_fwd"/>
</dbReference>
<dbReference type="PROSITE" id="PS00504">
    <property type="entry name" value="FRD_SDH_FAD_BINDING"/>
    <property type="match status" value="1"/>
</dbReference>
<comment type="caution">
    <text evidence="22">The sequence shown here is derived from an EMBL/GenBank/DDBJ whole genome shotgun (WGS) entry which is preliminary data.</text>
</comment>